<feature type="signal peptide" evidence="1">
    <location>
        <begin position="1"/>
        <end position="20"/>
    </location>
</feature>
<keyword evidence="1" id="KW-0732">Signal</keyword>
<accession>A0ABW2U7D1</accession>
<feature type="chain" id="PRO_5046636095" evidence="1">
    <location>
        <begin position="21"/>
        <end position="219"/>
    </location>
</feature>
<dbReference type="EMBL" id="JBHTEK010000001">
    <property type="protein sequence ID" value="MFC7668268.1"/>
    <property type="molecule type" value="Genomic_DNA"/>
</dbReference>
<protein>
    <submittedName>
        <fullName evidence="2">Carboxypeptidase-like regulatory domain-containing protein</fullName>
    </submittedName>
</protein>
<keyword evidence="3" id="KW-1185">Reference proteome</keyword>
<dbReference type="Pfam" id="PF13715">
    <property type="entry name" value="CarbopepD_reg_2"/>
    <property type="match status" value="1"/>
</dbReference>
<organism evidence="2 3">
    <name type="scientific">Hymenobacter humi</name>
    <dbReference type="NCBI Taxonomy" id="1411620"/>
    <lineage>
        <taxon>Bacteria</taxon>
        <taxon>Pseudomonadati</taxon>
        <taxon>Bacteroidota</taxon>
        <taxon>Cytophagia</taxon>
        <taxon>Cytophagales</taxon>
        <taxon>Hymenobacteraceae</taxon>
        <taxon>Hymenobacter</taxon>
    </lineage>
</organism>
<reference evidence="3" key="1">
    <citation type="journal article" date="2019" name="Int. J. Syst. Evol. Microbiol.">
        <title>The Global Catalogue of Microorganisms (GCM) 10K type strain sequencing project: providing services to taxonomists for standard genome sequencing and annotation.</title>
        <authorList>
            <consortium name="The Broad Institute Genomics Platform"/>
            <consortium name="The Broad Institute Genome Sequencing Center for Infectious Disease"/>
            <person name="Wu L."/>
            <person name="Ma J."/>
        </authorList>
    </citation>
    <scope>NUCLEOTIDE SEQUENCE [LARGE SCALE GENOMIC DNA]</scope>
    <source>
        <strain evidence="3">JCM 19635</strain>
    </source>
</reference>
<evidence type="ECO:0000256" key="1">
    <source>
        <dbReference type="SAM" id="SignalP"/>
    </source>
</evidence>
<dbReference type="Proteomes" id="UP001596513">
    <property type="component" value="Unassembled WGS sequence"/>
</dbReference>
<dbReference type="InterPro" id="IPR008969">
    <property type="entry name" value="CarboxyPept-like_regulatory"/>
</dbReference>
<evidence type="ECO:0000313" key="2">
    <source>
        <dbReference type="EMBL" id="MFC7668268.1"/>
    </source>
</evidence>
<name>A0ABW2U7D1_9BACT</name>
<proteinExistence type="predicted"/>
<dbReference type="RefSeq" id="WP_380203443.1">
    <property type="nucleotide sequence ID" value="NZ_JBHTEK010000001.1"/>
</dbReference>
<dbReference type="Gene3D" id="2.60.40.1120">
    <property type="entry name" value="Carboxypeptidase-like, regulatory domain"/>
    <property type="match status" value="1"/>
</dbReference>
<gene>
    <name evidence="2" type="ORF">ACFQT0_13435</name>
</gene>
<evidence type="ECO:0000313" key="3">
    <source>
        <dbReference type="Proteomes" id="UP001596513"/>
    </source>
</evidence>
<dbReference type="SUPFAM" id="SSF49464">
    <property type="entry name" value="Carboxypeptidase regulatory domain-like"/>
    <property type="match status" value="1"/>
</dbReference>
<sequence length="219" mass="23384">MKTLLLLPLLLLSAARPATAQTPAPSAQLASATTHLAGTVRDAAGQPLPGVNVFLKTTFDGASTDSLGRFRFSTDHAAGPLLLVVSFIGYEPQELPVTLGQGAVSLPNINLKASRAQARRRGGDIRCLRGQRRQARRHAQAAGYRNHGRRAGRHCRGAQCPARHYAGRRERAAVRARWGGLGNQNLPRRPARANALRQLGAQRGRAGPVFAVPVQGHGV</sequence>
<comment type="caution">
    <text evidence="2">The sequence shown here is derived from an EMBL/GenBank/DDBJ whole genome shotgun (WGS) entry which is preliminary data.</text>
</comment>